<gene>
    <name evidence="9" type="ORF">CAOG_008660</name>
</gene>
<dbReference type="EMBL" id="KE346363">
    <property type="protein sequence ID" value="KJE92002.1"/>
    <property type="molecule type" value="Genomic_DNA"/>
</dbReference>
<feature type="compositionally biased region" description="Polar residues" evidence="5">
    <location>
        <begin position="1716"/>
        <end position="1726"/>
    </location>
</feature>
<feature type="region of interest" description="Disordered" evidence="5">
    <location>
        <begin position="91"/>
        <end position="129"/>
    </location>
</feature>
<evidence type="ECO:0000313" key="10">
    <source>
        <dbReference type="Proteomes" id="UP000008743"/>
    </source>
</evidence>
<feature type="compositionally biased region" description="Polar residues" evidence="5">
    <location>
        <begin position="1833"/>
        <end position="1850"/>
    </location>
</feature>
<dbReference type="InterPro" id="IPR017978">
    <property type="entry name" value="GPCR_3_C"/>
</dbReference>
<protein>
    <recommendedName>
        <fullName evidence="11">TIR domain-containing protein</fullName>
    </recommendedName>
</protein>
<dbReference type="PANTHER" id="PTHR11319:SF35">
    <property type="entry name" value="OUTER MEMBRANE PROTEIN PMPC-RELATED"/>
    <property type="match status" value="1"/>
</dbReference>
<dbReference type="GO" id="GO:0004930">
    <property type="term" value="F:G protein-coupled receptor activity"/>
    <property type="evidence" value="ECO:0007669"/>
    <property type="project" value="InterPro"/>
</dbReference>
<dbReference type="PANTHER" id="PTHR11319">
    <property type="entry name" value="G PROTEIN-COUPLED RECEPTOR-RELATED"/>
    <property type="match status" value="1"/>
</dbReference>
<dbReference type="Proteomes" id="UP000008743">
    <property type="component" value="Unassembled WGS sequence"/>
</dbReference>
<dbReference type="PhylomeDB" id="A0A0D2VNR5"/>
<dbReference type="InterPro" id="IPR011050">
    <property type="entry name" value="Pectin_lyase_fold/virulence"/>
</dbReference>
<keyword evidence="2 6" id="KW-0812">Transmembrane</keyword>
<evidence type="ECO:0000259" key="8">
    <source>
        <dbReference type="PROSITE" id="PS50259"/>
    </source>
</evidence>
<feature type="region of interest" description="Disordered" evidence="5">
    <location>
        <begin position="1762"/>
        <end position="1792"/>
    </location>
</feature>
<name>A0A0D2VNR5_CAPO3</name>
<reference evidence="10" key="1">
    <citation type="submission" date="2011-02" db="EMBL/GenBank/DDBJ databases">
        <title>The Genome Sequence of Capsaspora owczarzaki ATCC 30864.</title>
        <authorList>
            <person name="Russ C."/>
            <person name="Cuomo C."/>
            <person name="Burger G."/>
            <person name="Gray M.W."/>
            <person name="Holland P.W.H."/>
            <person name="King N."/>
            <person name="Lang F.B.F."/>
            <person name="Roger A.J."/>
            <person name="Ruiz-Trillo I."/>
            <person name="Young S.K."/>
            <person name="Zeng Q."/>
            <person name="Gargeya S."/>
            <person name="Alvarado L."/>
            <person name="Berlin A."/>
            <person name="Chapman S.B."/>
            <person name="Chen Z."/>
            <person name="Freedman E."/>
            <person name="Gellesch M."/>
            <person name="Goldberg J."/>
            <person name="Griggs A."/>
            <person name="Gujja S."/>
            <person name="Heilman E."/>
            <person name="Heiman D."/>
            <person name="Howarth C."/>
            <person name="Mehta T."/>
            <person name="Neiman D."/>
            <person name="Pearson M."/>
            <person name="Roberts A."/>
            <person name="Saif S."/>
            <person name="Shea T."/>
            <person name="Shenoy N."/>
            <person name="Sisk P."/>
            <person name="Stolte C."/>
            <person name="Sykes S."/>
            <person name="White J."/>
            <person name="Yandava C."/>
            <person name="Haas B."/>
            <person name="Nusbaum C."/>
            <person name="Birren B."/>
        </authorList>
    </citation>
    <scope>NUCLEOTIDE SEQUENCE</scope>
    <source>
        <strain evidence="10">ATCC 30864</strain>
    </source>
</reference>
<feature type="transmembrane region" description="Helical" evidence="6">
    <location>
        <begin position="1273"/>
        <end position="1294"/>
    </location>
</feature>
<dbReference type="STRING" id="595528.A0A0D2VNR5"/>
<sequence length="2080" mass="221365">MGRLANLNGKEEGASSDACFEQLPPPRLGPQTADALAGRGRRVSVRRLLSGRRPPRSCAMAASTKPLWALLILLVLLSACAGLSVADTARRRHGSDSIAQARGSSRSSSNQRSAIQRRVSPTEPPDSSTAVVATTASGLQTLVDDPGAAGYWIELAAGQFVLDQVVRVPANATVWLRGSPPPLVANPLFTSARAEFASINATVLDAKRATFQSTVVGYNGPPSPTIGIVVDSGATLHIQDIVFTGFVSTIDSVITFLDASHGYFTNVMFYENGLLDAVVHISNAVDPPVDLYSNGQCVSTGTDVVLGFSDCIFFQNYDNLSIRTQIHLIGEISADLTLSVDVEVDNSVAIGNSALGFLDTSLPASGLVVGQGAHSISILNSALLDNVGLSSGVVDTSTIFFRNITATLADSLFIAGNSADLVVIPQSSAGVLNAVGGGSAIVRNCVFERQHSISNGGTISLDDRFHCEVINCSFTNNTANTYGGGVALNAAASMTIANSSLFGGFAGCGGAAAILGSSARLNILSSLFQNNSGVCAGAIYIVDDGQLLLSDCTFLSNSALSGGAIVAGGSAVIDIFRCIFMDCRAGGSGGALHLSQTSRTLISDTVFFGNRAASGGVLWLADTSNAVLTNCTLTSNYAVLSGGVAVVEGYSSVNVTQSRITSNAALSKPGGAFRCASEAVLVLTQSVISGNHAVAAAVAEISDLATLAIYSSVISNNVATDSGGVFTASTVEPSISPDGSFLVDSALLDFSEGFTDLFSQLGYRKFSARSPYFGLVLLTDTIFLNNSARKQDAGVGKLSNSELVVRNCTFEGNSAPAGSGGTLLFMTRFAKAAPSMLVENSTFAHNSAQLNGGAIYFPTPTIATSTSTPAVWSTVRVLNSTFSANSASQGGAVFAEVSASLPIESNNVFTGQFVRLYGEDIATVCTQVDFTTSKHYNVTTPLTLLAGRVINLGAVVLLDAFDQVVLFDEGLPVTLEFALQYWNGSSAEHAIQLWSAEDVDALTTFTSMPVFSGRVAFHPLTVFGTPGAYQLVPLLSDGRSLTHFANYSIRLVILECSSSMVMFNYNGHWQCMTVDSPAFAATAVLAGLSAVVLLFQIVGVVVIRLYRDHKVVQVAGEEWCYMLAFSSFMCLLQIFLHLAPRSDVVCGFIVWDEHVCFILAFSLIAVKLRTGHSLSEGTGSRNLELKIDPHKLFFHCAIALGISGFIVAIWQIVSPPKASLRSVSSTELQYECATETVGFLYALYAYEVITLIACHVLGFRIRRATTLFNEAKLLSWVVWVVTVFGVGGAVLVLALSSAVSATGLQVFINISFFVSGCALTFIIFLPKIYSIISGSWKAGGLGKEVVLCYTIEDKSFMKRIEAMLTEAGIEVWFDELRQHADKTRRREVAQTVMGCQSLIFIVSEHSVKSPYCQTEVQFAFDSGVRVFPVIISNKFMEVIDPGLEMLLKRFQWVIFDEPNKPESALDASSDDLSAASHKQKKNLRAERMLQLKNAVSNHLKMKSDQRSKPASHVAEAGNANQEGYAGAPSKTQTHAQAPNTPNELAAELKPKDLFISWAHIDHALVRERLWPDLEARHIDCWIDVSALVAGDFWRRAIGQAIKHCKVFLFVMTPASIKSQYCQEELLYAASCKKLIYVIHTKSCKRELDEFPDIRAVIADAVKTDFSDTVLYLSHVDSLAEQIAKEFATIREQEQAVALKKQQDREQQQLRARSRLPNGSSSVRSASNTKWKPLAIISSALSRTRMHGVNTTTAMPVLSEAQEGAPTGSGVVGAEQPEPASPVKTAPHADESSFVDVHSPTTTAGHALHYVREVDTESTVSGISLDRVSRYSSASLTPGDAATSSSPITIDSETEAEEDVDLVKFGAQLAAARKQSRKLEMSSFFRLGGIGQFTASSDRTSIRGDASMELPAASSSLSDKPSARWKRAAAAVRLGTRLRPEPKSLPVPSRGPANTSRKRSNSITVTEQQQTPIEMTERSSANNAHKPAAKTSSFDSALGLRSKRFAAATATASSKAPSSPISEISTIPMFDVNLAGQSGSGIQASASSNIVIELEPVASSSACSSSNFESHPVHVDHGTAV</sequence>
<dbReference type="OrthoDB" id="194358at2759"/>
<dbReference type="Gene3D" id="3.40.50.10140">
    <property type="entry name" value="Toll/interleukin-1 receptor homology (TIR) domain"/>
    <property type="match status" value="2"/>
</dbReference>
<dbReference type="PROSITE" id="PS50104">
    <property type="entry name" value="TIR"/>
    <property type="match status" value="2"/>
</dbReference>
<accession>A0A0D2VNR5</accession>
<feature type="transmembrane region" description="Helical" evidence="6">
    <location>
        <begin position="1118"/>
        <end position="1136"/>
    </location>
</feature>
<comment type="subcellular location">
    <subcellularLocation>
        <location evidence="1">Membrane</location>
        <topology evidence="1">Multi-pass membrane protein</topology>
    </subcellularLocation>
</comment>
<dbReference type="InterPro" id="IPR035897">
    <property type="entry name" value="Toll_tir_struct_dom_sf"/>
</dbReference>
<evidence type="ECO:0000259" key="7">
    <source>
        <dbReference type="PROSITE" id="PS50104"/>
    </source>
</evidence>
<evidence type="ECO:0000256" key="5">
    <source>
        <dbReference type="SAM" id="MobiDB-lite"/>
    </source>
</evidence>
<dbReference type="Pfam" id="PF13676">
    <property type="entry name" value="TIR_2"/>
    <property type="match status" value="2"/>
</dbReference>
<evidence type="ECO:0000256" key="3">
    <source>
        <dbReference type="ARBA" id="ARBA00022989"/>
    </source>
</evidence>
<feature type="transmembrane region" description="Helical" evidence="6">
    <location>
        <begin position="67"/>
        <end position="86"/>
    </location>
</feature>
<evidence type="ECO:0000256" key="6">
    <source>
        <dbReference type="SAM" id="Phobius"/>
    </source>
</evidence>
<organism evidence="9 10">
    <name type="scientific">Capsaspora owczarzaki (strain ATCC 30864)</name>
    <dbReference type="NCBI Taxonomy" id="595528"/>
    <lineage>
        <taxon>Eukaryota</taxon>
        <taxon>Filasterea</taxon>
        <taxon>Capsaspora</taxon>
    </lineage>
</organism>
<feature type="compositionally biased region" description="Low complexity" evidence="5">
    <location>
        <begin position="97"/>
        <end position="118"/>
    </location>
</feature>
<dbReference type="InParanoid" id="A0A0D2VNR5"/>
<feature type="transmembrane region" description="Helical" evidence="6">
    <location>
        <begin position="1239"/>
        <end position="1261"/>
    </location>
</feature>
<feature type="domain" description="TIR" evidence="7">
    <location>
        <begin position="1341"/>
        <end position="1476"/>
    </location>
</feature>
<feature type="region of interest" description="Disordered" evidence="5">
    <location>
        <begin position="1521"/>
        <end position="1540"/>
    </location>
</feature>
<dbReference type="InterPro" id="IPR006626">
    <property type="entry name" value="PbH1"/>
</dbReference>
<evidence type="ECO:0000313" key="9">
    <source>
        <dbReference type="EMBL" id="KJE92002.1"/>
    </source>
</evidence>
<feature type="region of interest" description="Disordered" evidence="5">
    <location>
        <begin position="1698"/>
        <end position="1726"/>
    </location>
</feature>
<dbReference type="SMART" id="SM00710">
    <property type="entry name" value="PbH1"/>
    <property type="match status" value="9"/>
</dbReference>
<feature type="compositionally biased region" description="Polar residues" evidence="5">
    <location>
        <begin position="1529"/>
        <end position="1540"/>
    </location>
</feature>
<proteinExistence type="predicted"/>
<feature type="transmembrane region" description="Helical" evidence="6">
    <location>
        <begin position="1306"/>
        <end position="1325"/>
    </location>
</feature>
<evidence type="ECO:0000256" key="2">
    <source>
        <dbReference type="ARBA" id="ARBA00022692"/>
    </source>
</evidence>
<feature type="transmembrane region" description="Helical" evidence="6">
    <location>
        <begin position="1078"/>
        <end position="1106"/>
    </location>
</feature>
<keyword evidence="3 6" id="KW-1133">Transmembrane helix</keyword>
<feature type="transmembrane region" description="Helical" evidence="6">
    <location>
        <begin position="1192"/>
        <end position="1213"/>
    </location>
</feature>
<dbReference type="SUPFAM" id="SSF52200">
    <property type="entry name" value="Toll/Interleukin receptor TIR domain"/>
    <property type="match status" value="2"/>
</dbReference>
<keyword evidence="4 6" id="KW-0472">Membrane</keyword>
<evidence type="ECO:0000256" key="1">
    <source>
        <dbReference type="ARBA" id="ARBA00004141"/>
    </source>
</evidence>
<feature type="compositionally biased region" description="Polar residues" evidence="5">
    <location>
        <begin position="1960"/>
        <end position="1982"/>
    </location>
</feature>
<evidence type="ECO:0000256" key="4">
    <source>
        <dbReference type="ARBA" id="ARBA00023136"/>
    </source>
</evidence>
<feature type="domain" description="G-protein coupled receptors family 3 profile" evidence="8">
    <location>
        <begin position="1081"/>
        <end position="1332"/>
    </location>
</feature>
<evidence type="ECO:0008006" key="11">
    <source>
        <dbReference type="Google" id="ProtNLM"/>
    </source>
</evidence>
<dbReference type="PROSITE" id="PS50259">
    <property type="entry name" value="G_PROTEIN_RECEP_F3_4"/>
    <property type="match status" value="1"/>
</dbReference>
<feature type="region of interest" description="Disordered" evidence="5">
    <location>
        <begin position="1833"/>
        <end position="1852"/>
    </location>
</feature>
<dbReference type="GO" id="GO:0016020">
    <property type="term" value="C:membrane"/>
    <property type="evidence" value="ECO:0007669"/>
    <property type="project" value="UniProtKB-SubCell"/>
</dbReference>
<feature type="domain" description="TIR" evidence="7">
    <location>
        <begin position="1549"/>
        <end position="1693"/>
    </location>
</feature>
<feature type="region of interest" description="Disordered" evidence="5">
    <location>
        <begin position="1932"/>
        <end position="1994"/>
    </location>
</feature>
<dbReference type="SUPFAM" id="SSF51126">
    <property type="entry name" value="Pectin lyase-like"/>
    <property type="match status" value="3"/>
</dbReference>
<dbReference type="InterPro" id="IPR000157">
    <property type="entry name" value="TIR_dom"/>
</dbReference>
<dbReference type="CDD" id="cd13953">
    <property type="entry name" value="7tm_classC_mGluR-like"/>
    <property type="match status" value="1"/>
</dbReference>
<keyword evidence="10" id="KW-1185">Reference proteome</keyword>
<dbReference type="Pfam" id="PF00003">
    <property type="entry name" value="7tm_3"/>
    <property type="match status" value="1"/>
</dbReference>